<protein>
    <submittedName>
        <fullName evidence="8">Uncharacterized protein</fullName>
    </submittedName>
</protein>
<name>V6TFD7_GIAIN</name>
<evidence type="ECO:0000256" key="3">
    <source>
        <dbReference type="ARBA" id="ARBA00022692"/>
    </source>
</evidence>
<dbReference type="GO" id="GO:0005789">
    <property type="term" value="C:endoplasmic reticulum membrane"/>
    <property type="evidence" value="ECO:0007669"/>
    <property type="project" value="UniProtKB-SubCell"/>
</dbReference>
<dbReference type="VEuPathDB" id="GiardiaDB:GL50803_0015599"/>
<dbReference type="Pfam" id="PF05620">
    <property type="entry name" value="TMEM208_SND2"/>
    <property type="match status" value="1"/>
</dbReference>
<comment type="similarity">
    <text evidence="2">Belongs to the TMEM208 family.</text>
</comment>
<dbReference type="GO" id="GO:0005773">
    <property type="term" value="C:vacuole"/>
    <property type="evidence" value="ECO:0007669"/>
    <property type="project" value="GOC"/>
</dbReference>
<feature type="transmembrane region" description="Helical" evidence="7">
    <location>
        <begin position="126"/>
        <end position="146"/>
    </location>
</feature>
<comment type="subcellular location">
    <subcellularLocation>
        <location evidence="1">Endoplasmic reticulum membrane</location>
        <topology evidence="1">Multi-pass membrane protein</topology>
    </subcellularLocation>
</comment>
<dbReference type="VEuPathDB" id="GiardiaDB:DHA2_154603"/>
<dbReference type="EMBL" id="AHGT01000033">
    <property type="protein sequence ID" value="ESU37112.1"/>
    <property type="molecule type" value="Genomic_DNA"/>
</dbReference>
<sequence>MLSLSLLNPYLLKMANDSAKKTLRKNSRILTTVRVALLGSLAVYLLLVYIYRENATATSVSVSMVHYSLAIVIYQMFRHLSREKYDSTGRLIDGGSEFSGTIINVAFDILYVVLLVFTLSPITVKIYWADLLIPVSILYGFWSVVIKPMMHLTDMQEATTRATGSQSSYKERKKYKY</sequence>
<gene>
    <name evidence="8" type="ORF">DHA2_154603</name>
</gene>
<keyword evidence="4" id="KW-0256">Endoplasmic reticulum</keyword>
<evidence type="ECO:0000313" key="8">
    <source>
        <dbReference type="EMBL" id="ESU37112.1"/>
    </source>
</evidence>
<evidence type="ECO:0000313" key="9">
    <source>
        <dbReference type="Proteomes" id="UP000018320"/>
    </source>
</evidence>
<proteinExistence type="inferred from homology"/>
<dbReference type="VEuPathDB" id="GiardiaDB:QR46_0564"/>
<dbReference type="PANTHER" id="PTHR13505">
    <property type="entry name" value="TRANSMEMBRANE PROTEIN 208"/>
    <property type="match status" value="1"/>
</dbReference>
<dbReference type="GO" id="GO:0006624">
    <property type="term" value="P:vacuolar protein processing"/>
    <property type="evidence" value="ECO:0007669"/>
    <property type="project" value="TreeGrafter"/>
</dbReference>
<evidence type="ECO:0000256" key="1">
    <source>
        <dbReference type="ARBA" id="ARBA00004477"/>
    </source>
</evidence>
<reference evidence="8 9" key="2">
    <citation type="journal article" date="2013" name="Genome Biol. Evol.">
        <title>Genome sequencing of Giardia lamblia genotypes A2 and B isolates (DH and GS) and comparative analysis with the genomes of genotypes A1 and E (WB and Pig).</title>
        <authorList>
            <person name="Adam R.D."/>
            <person name="Dahlstrom E.W."/>
            <person name="Martens C.A."/>
            <person name="Bruno D.P."/>
            <person name="Barbian K.D."/>
            <person name="Ricklefs S.M."/>
            <person name="Hernandez M.M."/>
            <person name="Narla N.P."/>
            <person name="Patel R.B."/>
            <person name="Porcella S.F."/>
            <person name="Nash T.E."/>
        </authorList>
    </citation>
    <scope>NUCLEOTIDE SEQUENCE [LARGE SCALE GENOMIC DNA]</scope>
    <source>
        <strain evidence="8 9">DH</strain>
    </source>
</reference>
<dbReference type="AlphaFoldDB" id="V6TFD7"/>
<evidence type="ECO:0000256" key="4">
    <source>
        <dbReference type="ARBA" id="ARBA00022824"/>
    </source>
</evidence>
<feature type="transmembrane region" description="Helical" evidence="7">
    <location>
        <begin position="29"/>
        <end position="51"/>
    </location>
</feature>
<keyword evidence="5 7" id="KW-1133">Transmembrane helix</keyword>
<evidence type="ECO:0000256" key="7">
    <source>
        <dbReference type="SAM" id="Phobius"/>
    </source>
</evidence>
<dbReference type="Proteomes" id="UP000018320">
    <property type="component" value="Unassembled WGS sequence"/>
</dbReference>
<keyword evidence="6 7" id="KW-0472">Membrane</keyword>
<organism evidence="8 9">
    <name type="scientific">Giardia intestinalis</name>
    <name type="common">Giardia lamblia</name>
    <dbReference type="NCBI Taxonomy" id="5741"/>
    <lineage>
        <taxon>Eukaryota</taxon>
        <taxon>Metamonada</taxon>
        <taxon>Diplomonadida</taxon>
        <taxon>Hexamitidae</taxon>
        <taxon>Giardiinae</taxon>
        <taxon>Giardia</taxon>
    </lineage>
</organism>
<keyword evidence="3 7" id="KW-0812">Transmembrane</keyword>
<feature type="transmembrane region" description="Helical" evidence="7">
    <location>
        <begin position="98"/>
        <end position="120"/>
    </location>
</feature>
<dbReference type="InterPro" id="IPR008506">
    <property type="entry name" value="SND2/TMEM208"/>
</dbReference>
<reference evidence="9" key="1">
    <citation type="submission" date="2012-02" db="EMBL/GenBank/DDBJ databases">
        <title>Genome sequencing of Giardia lamblia Genotypes A2 and B isolates (DH and GS) and comparative analysis with the genomes of Genotypes A1 and E (WB and Pig).</title>
        <authorList>
            <person name="Adam R."/>
            <person name="Dahlstrom E."/>
            <person name="Martens C."/>
            <person name="Bruno D."/>
            <person name="Barbian K."/>
            <person name="Porcella S.F."/>
            <person name="Nash T."/>
        </authorList>
    </citation>
    <scope>NUCLEOTIDE SEQUENCE</scope>
    <source>
        <strain evidence="9">DH</strain>
    </source>
</reference>
<evidence type="ECO:0000256" key="6">
    <source>
        <dbReference type="ARBA" id="ARBA00023136"/>
    </source>
</evidence>
<dbReference type="VEuPathDB" id="GiardiaDB:GL50581_3407"/>
<accession>V6TFD7</accession>
<feature type="transmembrane region" description="Helical" evidence="7">
    <location>
        <begin position="57"/>
        <end position="77"/>
    </location>
</feature>
<evidence type="ECO:0000256" key="2">
    <source>
        <dbReference type="ARBA" id="ARBA00009950"/>
    </source>
</evidence>
<comment type="caution">
    <text evidence="8">The sequence shown here is derived from an EMBL/GenBank/DDBJ whole genome shotgun (WGS) entry which is preliminary data.</text>
</comment>
<dbReference type="PANTHER" id="PTHR13505:SF7">
    <property type="entry name" value="TRANSMEMBRANE PROTEIN 208"/>
    <property type="match status" value="1"/>
</dbReference>
<evidence type="ECO:0000256" key="5">
    <source>
        <dbReference type="ARBA" id="ARBA00022989"/>
    </source>
</evidence>